<evidence type="ECO:0000256" key="1">
    <source>
        <dbReference type="ARBA" id="ARBA00010584"/>
    </source>
</evidence>
<dbReference type="GO" id="GO:0009086">
    <property type="term" value="P:methionine biosynthetic process"/>
    <property type="evidence" value="ECO:0007669"/>
    <property type="project" value="TreeGrafter"/>
</dbReference>
<dbReference type="SUPFAM" id="SSF51735">
    <property type="entry name" value="NAD(P)-binding Rossmann-fold domains"/>
    <property type="match status" value="1"/>
</dbReference>
<dbReference type="EMBL" id="BARU01012586">
    <property type="protein sequence ID" value="GAH42854.1"/>
    <property type="molecule type" value="Genomic_DNA"/>
</dbReference>
<dbReference type="Pfam" id="PF02774">
    <property type="entry name" value="Semialdhyde_dhC"/>
    <property type="match status" value="1"/>
</dbReference>
<dbReference type="InterPro" id="IPR051823">
    <property type="entry name" value="ASADH-related"/>
</dbReference>
<dbReference type="SMART" id="SM00859">
    <property type="entry name" value="Semialdhyde_dh"/>
    <property type="match status" value="1"/>
</dbReference>
<protein>
    <recommendedName>
        <fullName evidence="2">Semialdehyde dehydrogenase NAD-binding domain-containing protein</fullName>
    </recommendedName>
</protein>
<dbReference type="CDD" id="cd02315">
    <property type="entry name" value="ScASADH_like_N"/>
    <property type="match status" value="1"/>
</dbReference>
<dbReference type="GO" id="GO:0009088">
    <property type="term" value="P:threonine biosynthetic process"/>
    <property type="evidence" value="ECO:0007669"/>
    <property type="project" value="TreeGrafter"/>
</dbReference>
<feature type="non-terminal residue" evidence="3">
    <location>
        <position position="228"/>
    </location>
</feature>
<organism evidence="3">
    <name type="scientific">marine sediment metagenome</name>
    <dbReference type="NCBI Taxonomy" id="412755"/>
    <lineage>
        <taxon>unclassified sequences</taxon>
        <taxon>metagenomes</taxon>
        <taxon>ecological metagenomes</taxon>
    </lineage>
</organism>
<dbReference type="InterPro" id="IPR012280">
    <property type="entry name" value="Semialdhyde_DH_dimer_dom"/>
</dbReference>
<proteinExistence type="inferred from homology"/>
<dbReference type="GO" id="GO:0046983">
    <property type="term" value="F:protein dimerization activity"/>
    <property type="evidence" value="ECO:0007669"/>
    <property type="project" value="InterPro"/>
</dbReference>
<comment type="caution">
    <text evidence="3">The sequence shown here is derived from an EMBL/GenBank/DDBJ whole genome shotgun (WGS) entry which is preliminary data.</text>
</comment>
<dbReference type="GO" id="GO:0051287">
    <property type="term" value="F:NAD binding"/>
    <property type="evidence" value="ECO:0007669"/>
    <property type="project" value="InterPro"/>
</dbReference>
<dbReference type="CDD" id="cd18130">
    <property type="entry name" value="ASADH_C_arch_fung_like"/>
    <property type="match status" value="1"/>
</dbReference>
<dbReference type="InterPro" id="IPR000534">
    <property type="entry name" value="Semialdehyde_DH_NAD-bd"/>
</dbReference>
<sequence length="228" mass="24863">MSTMQSNKIQVAVLGATGSVGQRFVQLLDGHPWFEVVALTGSERSRGKKYHEYCHWILSDPMPDWAKNLVIQSSDPEITKVPLVFSALPAKAALEIEPLYAQAGVAVCTNAGAYRREKDVPILLPEINPDHTMLVDSQRQHRGWSGLIVTNPNCTTTGVSIVLKILNAKFGISKAFLVSLQALSGAGYPGVPSMDIQDNVIPYIEGEEGKLEWEPLKILGSLKDGILN</sequence>
<dbReference type="NCBIfam" id="NF006416">
    <property type="entry name" value="PRK08664.1"/>
    <property type="match status" value="1"/>
</dbReference>
<evidence type="ECO:0000313" key="3">
    <source>
        <dbReference type="EMBL" id="GAH42854.1"/>
    </source>
</evidence>
<evidence type="ECO:0000259" key="2">
    <source>
        <dbReference type="SMART" id="SM00859"/>
    </source>
</evidence>
<dbReference type="GO" id="GO:0004073">
    <property type="term" value="F:aspartate-semialdehyde dehydrogenase activity"/>
    <property type="evidence" value="ECO:0007669"/>
    <property type="project" value="TreeGrafter"/>
</dbReference>
<dbReference type="PANTHER" id="PTHR46718">
    <property type="entry name" value="ASPARTATE-SEMIALDEHYDE DEHYDROGENASE"/>
    <property type="match status" value="1"/>
</dbReference>
<dbReference type="InterPro" id="IPR036291">
    <property type="entry name" value="NAD(P)-bd_dom_sf"/>
</dbReference>
<dbReference type="PANTHER" id="PTHR46718:SF1">
    <property type="entry name" value="ASPARTATE-SEMIALDEHYDE DEHYDROGENASE"/>
    <property type="match status" value="1"/>
</dbReference>
<dbReference type="AlphaFoldDB" id="X1GMJ2"/>
<dbReference type="Gene3D" id="3.40.50.720">
    <property type="entry name" value="NAD(P)-binding Rossmann-like Domain"/>
    <property type="match status" value="1"/>
</dbReference>
<reference evidence="3" key="1">
    <citation type="journal article" date="2014" name="Front. Microbiol.">
        <title>High frequency of phylogenetically diverse reductive dehalogenase-homologous genes in deep subseafloor sedimentary metagenomes.</title>
        <authorList>
            <person name="Kawai M."/>
            <person name="Futagami T."/>
            <person name="Toyoda A."/>
            <person name="Takaki Y."/>
            <person name="Nishi S."/>
            <person name="Hori S."/>
            <person name="Arai W."/>
            <person name="Tsubouchi T."/>
            <person name="Morono Y."/>
            <person name="Uchiyama I."/>
            <person name="Ito T."/>
            <person name="Fujiyama A."/>
            <person name="Inagaki F."/>
            <person name="Takami H."/>
        </authorList>
    </citation>
    <scope>NUCLEOTIDE SEQUENCE</scope>
    <source>
        <strain evidence="3">Expedition CK06-06</strain>
    </source>
</reference>
<dbReference type="Pfam" id="PF01118">
    <property type="entry name" value="Semialdhyde_dh"/>
    <property type="match status" value="1"/>
</dbReference>
<accession>X1GMJ2</accession>
<feature type="domain" description="Semialdehyde dehydrogenase NAD-binding" evidence="2">
    <location>
        <begin position="10"/>
        <end position="135"/>
    </location>
</feature>
<name>X1GMJ2_9ZZZZ</name>
<gene>
    <name evidence="3" type="ORF">S03H2_23132</name>
</gene>
<comment type="similarity">
    <text evidence="1">Belongs to the aspartate-semialdehyde dehydrogenase family.</text>
</comment>